<dbReference type="InterPro" id="IPR014782">
    <property type="entry name" value="Peptidase_M1_dom"/>
</dbReference>
<accession>A0A1G7VRC5</accession>
<proteinExistence type="predicted"/>
<dbReference type="Proteomes" id="UP000199296">
    <property type="component" value="Unassembled WGS sequence"/>
</dbReference>
<reference evidence="3 4" key="1">
    <citation type="submission" date="2016-10" db="EMBL/GenBank/DDBJ databases">
        <authorList>
            <person name="de Groot N.N."/>
        </authorList>
    </citation>
    <scope>NUCLEOTIDE SEQUENCE [LARGE SCALE GENOMIC DNA]</scope>
    <source>
        <strain evidence="3 4">DSM 19803</strain>
    </source>
</reference>
<dbReference type="GO" id="GO:0008270">
    <property type="term" value="F:zinc ion binding"/>
    <property type="evidence" value="ECO:0007669"/>
    <property type="project" value="InterPro"/>
</dbReference>
<keyword evidence="4" id="KW-1185">Reference proteome</keyword>
<name>A0A1G7VRC5_9FLAO</name>
<dbReference type="SUPFAM" id="SSF55486">
    <property type="entry name" value="Metalloproteases ('zincins'), catalytic domain"/>
    <property type="match status" value="1"/>
</dbReference>
<dbReference type="GO" id="GO:0008237">
    <property type="term" value="F:metallopeptidase activity"/>
    <property type="evidence" value="ECO:0007669"/>
    <property type="project" value="InterPro"/>
</dbReference>
<dbReference type="Gene3D" id="1.10.390.10">
    <property type="entry name" value="Neutral Protease Domain 2"/>
    <property type="match status" value="1"/>
</dbReference>
<feature type="domain" description="Peptidase M1 membrane alanine aminopeptidase" evidence="2">
    <location>
        <begin position="376"/>
        <end position="587"/>
    </location>
</feature>
<protein>
    <recommendedName>
        <fullName evidence="2">Peptidase M1 membrane alanine aminopeptidase domain-containing protein</fullName>
    </recommendedName>
</protein>
<dbReference type="STRING" id="470826.SAMN04488027_10489"/>
<dbReference type="EMBL" id="FNCW01000004">
    <property type="protein sequence ID" value="SDG62355.1"/>
    <property type="molecule type" value="Genomic_DNA"/>
</dbReference>
<evidence type="ECO:0000259" key="2">
    <source>
        <dbReference type="Pfam" id="PF01433"/>
    </source>
</evidence>
<keyword evidence="1" id="KW-0732">Signal</keyword>
<dbReference type="Pfam" id="PF01433">
    <property type="entry name" value="Peptidase_M1"/>
    <property type="match status" value="1"/>
</dbReference>
<evidence type="ECO:0000256" key="1">
    <source>
        <dbReference type="SAM" id="SignalP"/>
    </source>
</evidence>
<evidence type="ECO:0000313" key="4">
    <source>
        <dbReference type="Proteomes" id="UP000199296"/>
    </source>
</evidence>
<feature type="signal peptide" evidence="1">
    <location>
        <begin position="1"/>
        <end position="24"/>
    </location>
</feature>
<dbReference type="CDD" id="cd09604">
    <property type="entry name" value="M1_APN_like"/>
    <property type="match status" value="1"/>
</dbReference>
<evidence type="ECO:0000313" key="3">
    <source>
        <dbReference type="EMBL" id="SDG62355.1"/>
    </source>
</evidence>
<organism evidence="3 4">
    <name type="scientific">Psychroflexus sediminis</name>
    <dbReference type="NCBI Taxonomy" id="470826"/>
    <lineage>
        <taxon>Bacteria</taxon>
        <taxon>Pseudomonadati</taxon>
        <taxon>Bacteroidota</taxon>
        <taxon>Flavobacteriia</taxon>
        <taxon>Flavobacteriales</taxon>
        <taxon>Flavobacteriaceae</taxon>
        <taxon>Psychroflexus</taxon>
    </lineage>
</organism>
<dbReference type="RefSeq" id="WP_093366371.1">
    <property type="nucleotide sequence ID" value="NZ_FNCW01000004.1"/>
</dbReference>
<dbReference type="InterPro" id="IPR027268">
    <property type="entry name" value="Peptidase_M4/M1_CTD_sf"/>
</dbReference>
<dbReference type="OrthoDB" id="9814383at2"/>
<dbReference type="AlphaFoldDB" id="A0A1G7VRC5"/>
<sequence length="774" mass="90034">MNLIKYTSLLLSVFVLSISGYAQEQQKEEKQTGHTNQNKFKQLYDEFATPNVYRTASGAPGHQYYQNTADYEMDIILDDENTMLYGKETITYTNNSPNKLDYLWVMLDQNVRAKDSPSKERNSSEFAPVTPAGSFVSSYMEPAFDGGFNIKKVHQDGEPLPYTINYTMMRVDLEEPLMPGEAFEFSIEWDYLINNHTVNGGRSGYEYFEEDDNRAYVMAQFFPRMAVYNDKEGWQNYQFWGSGEWSLPFGDYKVTITVPEDHILDATGKLQNRDEVFSKVMMERYERAKETYDEPVIIVTEEEAIANEKRNATKTKTWEFEAEMVRDFGFATSRKFIWDMMAVKVGDKDVMAVSLYPKEGNPLWEDWSTRAVASTLKTYSDYTFQYPYHKAISVHAKSQGMEYPMICWNYGRPNEEGFVSDRVKFGMMSVIIHEVGHNFFPMIVNSDERQWGWMDEGLNTFMQYLAEQEFADTYPEVLQGNDQVYEKYPSRRGEPSKIVNYMKGNQEYISPIMTNPEQVYQLGNNAYGKPATALNILRETVMGHDLFDYSFKTFAQRWKFKHPTPEDFFRTMEDASAVELDWYWRGWFYTTDYVDIGVEDVKTYFLTSNPTVEGKALLARYGIDDPENDPRTEDAVYLLTEDSESFEASMKEGDPLKNAPKLREYLMDNFTLDQIEAMKTPKHIYEITFNKPGGLVMPIIVEFQYADGTSKMFRYPVQVWRKNDSEVKKTVLSEKEIVKIVVDPNQETADVDTSNNVWPRENITSEFESFKEGQ</sequence>
<gene>
    <name evidence="3" type="ORF">SAMN04488027_10489</name>
</gene>
<feature type="chain" id="PRO_5011735600" description="Peptidase M1 membrane alanine aminopeptidase domain-containing protein" evidence="1">
    <location>
        <begin position="25"/>
        <end position="774"/>
    </location>
</feature>